<keyword evidence="5 12" id="KW-0963">Cytoplasm</keyword>
<evidence type="ECO:0000256" key="11">
    <source>
        <dbReference type="ARBA" id="ARBA00047836"/>
    </source>
</evidence>
<name>A0A9D1K3Y9_9BACT</name>
<evidence type="ECO:0000256" key="1">
    <source>
        <dbReference type="ARBA" id="ARBA00003294"/>
    </source>
</evidence>
<accession>A0A9D1K3Y9</accession>
<comment type="caution">
    <text evidence="16">The sequence shown here is derived from an EMBL/GenBank/DDBJ whole genome shotgun (WGS) entry which is preliminary data.</text>
</comment>
<evidence type="ECO:0000313" key="17">
    <source>
        <dbReference type="Proteomes" id="UP000824139"/>
    </source>
</evidence>
<dbReference type="Proteomes" id="UP000824139">
    <property type="component" value="Unassembled WGS sequence"/>
</dbReference>
<dbReference type="PANTHER" id="PTHR12128:SF66">
    <property type="entry name" value="4-HYDROXY-2-OXOGLUTARATE ALDOLASE, MITOCHONDRIAL"/>
    <property type="match status" value="1"/>
</dbReference>
<comment type="caution">
    <text evidence="12">Was originally thought to be a dihydrodipicolinate synthase (DHDPS), catalyzing the condensation of (S)-aspartate-beta-semialdehyde [(S)-ASA] and pyruvate to dihydrodipicolinate (DHDP). However, it was shown in E.coli that the product of the enzymatic reaction is not dihydrodipicolinate but in fact (4S)-4-hydroxy-2,3,4,5-tetrahydro-(2S)-dipicolinic acid (HTPA), and that the consecutive dehydration reaction leading to DHDP is not spontaneous but catalyzed by DapB.</text>
</comment>
<evidence type="ECO:0000256" key="2">
    <source>
        <dbReference type="ARBA" id="ARBA00005120"/>
    </source>
</evidence>
<dbReference type="GO" id="GO:0019877">
    <property type="term" value="P:diaminopimelate biosynthetic process"/>
    <property type="evidence" value="ECO:0007669"/>
    <property type="project" value="UniProtKB-UniRule"/>
</dbReference>
<dbReference type="SUPFAM" id="SSF51569">
    <property type="entry name" value="Aldolase"/>
    <property type="match status" value="1"/>
</dbReference>
<evidence type="ECO:0000256" key="6">
    <source>
        <dbReference type="ARBA" id="ARBA00022605"/>
    </source>
</evidence>
<evidence type="ECO:0000256" key="5">
    <source>
        <dbReference type="ARBA" id="ARBA00022490"/>
    </source>
</evidence>
<evidence type="ECO:0000256" key="13">
    <source>
        <dbReference type="PIRNR" id="PIRNR001365"/>
    </source>
</evidence>
<comment type="similarity">
    <text evidence="3 12 13">Belongs to the DapA family.</text>
</comment>
<dbReference type="PRINTS" id="PR00146">
    <property type="entry name" value="DHPICSNTHASE"/>
</dbReference>
<evidence type="ECO:0000256" key="10">
    <source>
        <dbReference type="ARBA" id="ARBA00023270"/>
    </source>
</evidence>
<dbReference type="EC" id="4.3.3.7" evidence="4 12"/>
<proteinExistence type="inferred from homology"/>
<feature type="active site" description="Schiff-base intermediate with substrate" evidence="12 14">
    <location>
        <position position="167"/>
    </location>
</feature>
<evidence type="ECO:0000256" key="12">
    <source>
        <dbReference type="HAMAP-Rule" id="MF_00418"/>
    </source>
</evidence>
<feature type="site" description="Part of a proton relay during catalysis" evidence="12">
    <location>
        <position position="49"/>
    </location>
</feature>
<comment type="subcellular location">
    <subcellularLocation>
        <location evidence="12">Cytoplasm</location>
    </subcellularLocation>
</comment>
<feature type="site" description="Part of a proton relay during catalysis" evidence="12">
    <location>
        <position position="112"/>
    </location>
</feature>
<dbReference type="GO" id="GO:0009089">
    <property type="term" value="P:lysine biosynthetic process via diaminopimelate"/>
    <property type="evidence" value="ECO:0007669"/>
    <property type="project" value="UniProtKB-UniRule"/>
</dbReference>
<dbReference type="InterPro" id="IPR005263">
    <property type="entry name" value="DapA"/>
</dbReference>
<feature type="binding site" evidence="12 15">
    <location>
        <position position="209"/>
    </location>
    <ligand>
        <name>pyruvate</name>
        <dbReference type="ChEBI" id="CHEBI:15361"/>
    </ligand>
</feature>
<dbReference type="HAMAP" id="MF_00418">
    <property type="entry name" value="DapA"/>
    <property type="match status" value="1"/>
</dbReference>
<evidence type="ECO:0000256" key="4">
    <source>
        <dbReference type="ARBA" id="ARBA00012086"/>
    </source>
</evidence>
<evidence type="ECO:0000256" key="8">
    <source>
        <dbReference type="ARBA" id="ARBA00023154"/>
    </source>
</evidence>
<dbReference type="AlphaFoldDB" id="A0A9D1K3Y9"/>
<dbReference type="GO" id="GO:0005829">
    <property type="term" value="C:cytosol"/>
    <property type="evidence" value="ECO:0007669"/>
    <property type="project" value="TreeGrafter"/>
</dbReference>
<dbReference type="PANTHER" id="PTHR12128">
    <property type="entry name" value="DIHYDRODIPICOLINATE SYNTHASE"/>
    <property type="match status" value="1"/>
</dbReference>
<reference evidence="16" key="2">
    <citation type="journal article" date="2021" name="PeerJ">
        <title>Extensive microbial diversity within the chicken gut microbiome revealed by metagenomics and culture.</title>
        <authorList>
            <person name="Gilroy R."/>
            <person name="Ravi A."/>
            <person name="Getino M."/>
            <person name="Pursley I."/>
            <person name="Horton D.L."/>
            <person name="Alikhan N.F."/>
            <person name="Baker D."/>
            <person name="Gharbi K."/>
            <person name="Hall N."/>
            <person name="Watson M."/>
            <person name="Adriaenssens E.M."/>
            <person name="Foster-Nyarko E."/>
            <person name="Jarju S."/>
            <person name="Secka A."/>
            <person name="Antonio M."/>
            <person name="Oren A."/>
            <person name="Chaudhuri R.R."/>
            <person name="La Ragione R."/>
            <person name="Hildebrand F."/>
            <person name="Pallen M.J."/>
        </authorList>
    </citation>
    <scope>NUCLEOTIDE SEQUENCE</scope>
    <source>
        <strain evidence="16">CHK152-2994</strain>
    </source>
</reference>
<keyword evidence="7 12" id="KW-0220">Diaminopimelate biosynthesis</keyword>
<keyword evidence="8 12" id="KW-0457">Lysine biosynthesis</keyword>
<protein>
    <recommendedName>
        <fullName evidence="4 12">4-hydroxy-tetrahydrodipicolinate synthase</fullName>
        <shortName evidence="12">HTPA synthase</shortName>
        <ecNumber evidence="4 12">4.3.3.7</ecNumber>
    </recommendedName>
</protein>
<evidence type="ECO:0000256" key="3">
    <source>
        <dbReference type="ARBA" id="ARBA00007592"/>
    </source>
</evidence>
<dbReference type="InterPro" id="IPR020625">
    <property type="entry name" value="Schiff_base-form_aldolases_AS"/>
</dbReference>
<evidence type="ECO:0000256" key="14">
    <source>
        <dbReference type="PIRSR" id="PIRSR001365-1"/>
    </source>
</evidence>
<dbReference type="InterPro" id="IPR013785">
    <property type="entry name" value="Aldolase_TIM"/>
</dbReference>
<dbReference type="Pfam" id="PF00701">
    <property type="entry name" value="DHDPS"/>
    <property type="match status" value="1"/>
</dbReference>
<keyword evidence="10 12" id="KW-0704">Schiff base</keyword>
<gene>
    <name evidence="12 16" type="primary">dapA</name>
    <name evidence="16" type="ORF">IAD41_07465</name>
</gene>
<dbReference type="SMART" id="SM01130">
    <property type="entry name" value="DHDPS"/>
    <property type="match status" value="1"/>
</dbReference>
<evidence type="ECO:0000313" key="16">
    <source>
        <dbReference type="EMBL" id="HIS83425.1"/>
    </source>
</evidence>
<dbReference type="EMBL" id="DVJO01000163">
    <property type="protein sequence ID" value="HIS83425.1"/>
    <property type="molecule type" value="Genomic_DNA"/>
</dbReference>
<evidence type="ECO:0000256" key="7">
    <source>
        <dbReference type="ARBA" id="ARBA00022915"/>
    </source>
</evidence>
<dbReference type="Gene3D" id="3.20.20.70">
    <property type="entry name" value="Aldolase class I"/>
    <property type="match status" value="1"/>
</dbReference>
<keyword evidence="9 12" id="KW-0456">Lyase</keyword>
<feature type="active site" description="Proton donor/acceptor" evidence="12 14">
    <location>
        <position position="138"/>
    </location>
</feature>
<dbReference type="PROSITE" id="PS00666">
    <property type="entry name" value="DHDPS_2"/>
    <property type="match status" value="1"/>
</dbReference>
<keyword evidence="6 12" id="KW-0028">Amino-acid biosynthesis</keyword>
<sequence length="300" mass="32426">MALRFDAGEVVTAMVTPMKKSGEIDYNKAEELAKYLIANGSETLLVAGTTGESPTLTHEEELELLSTVKRASANKAKIIMNTGSNSTETAAKMTKLAQKEEVDAVLSVVPYYNKPSQKGMIEHFSAVAEASDLPVILYNIPSRTGVNMLPATVAYLADKYSNIVAIKQSCPDMDLISEMKIQCPADFAIYSGDDSLTLPMMALGVHGVISVASHLFGAELKSMIRNFKTGEVTAAKNMHKTLFPVFRKLFMAPNPVPVKAALAHAGLIEDYVRLPLVQLDDAQKAELFAVVDKVKTELAG</sequence>
<dbReference type="CDD" id="cd00950">
    <property type="entry name" value="DHDPS"/>
    <property type="match status" value="1"/>
</dbReference>
<dbReference type="InterPro" id="IPR002220">
    <property type="entry name" value="DapA-like"/>
</dbReference>
<comment type="pathway">
    <text evidence="2 12">Amino-acid biosynthesis; L-lysine biosynthesis via DAP pathway; (S)-tetrahydrodipicolinate from L-aspartate: step 3/4.</text>
</comment>
<comment type="subunit">
    <text evidence="12">Homotetramer; dimer of dimers.</text>
</comment>
<organism evidence="16 17">
    <name type="scientific">Candidatus Scatenecus faecavium</name>
    <dbReference type="NCBI Taxonomy" id="2840915"/>
    <lineage>
        <taxon>Bacteria</taxon>
        <taxon>Candidatus Scatenecus</taxon>
    </lineage>
</organism>
<dbReference type="PIRSF" id="PIRSF001365">
    <property type="entry name" value="DHDPS"/>
    <property type="match status" value="1"/>
</dbReference>
<feature type="binding site" evidence="12 15">
    <location>
        <position position="50"/>
    </location>
    <ligand>
        <name>pyruvate</name>
        <dbReference type="ChEBI" id="CHEBI:15361"/>
    </ligand>
</feature>
<evidence type="ECO:0000256" key="15">
    <source>
        <dbReference type="PIRSR" id="PIRSR001365-2"/>
    </source>
</evidence>
<dbReference type="NCBIfam" id="TIGR00674">
    <property type="entry name" value="dapA"/>
    <property type="match status" value="1"/>
</dbReference>
<comment type="catalytic activity">
    <reaction evidence="11 12">
        <text>L-aspartate 4-semialdehyde + pyruvate = (2S,4S)-4-hydroxy-2,3,4,5-tetrahydrodipicolinate + H2O + H(+)</text>
        <dbReference type="Rhea" id="RHEA:34171"/>
        <dbReference type="ChEBI" id="CHEBI:15361"/>
        <dbReference type="ChEBI" id="CHEBI:15377"/>
        <dbReference type="ChEBI" id="CHEBI:15378"/>
        <dbReference type="ChEBI" id="CHEBI:67139"/>
        <dbReference type="ChEBI" id="CHEBI:537519"/>
        <dbReference type="EC" id="4.3.3.7"/>
    </reaction>
</comment>
<comment type="function">
    <text evidence="1 12">Catalyzes the condensation of (S)-aspartate-beta-semialdehyde [(S)-ASA] and pyruvate to 4-hydroxy-tetrahydrodipicolinate (HTPA).</text>
</comment>
<evidence type="ECO:0000256" key="9">
    <source>
        <dbReference type="ARBA" id="ARBA00023239"/>
    </source>
</evidence>
<dbReference type="GO" id="GO:0008840">
    <property type="term" value="F:4-hydroxy-tetrahydrodipicolinate synthase activity"/>
    <property type="evidence" value="ECO:0007669"/>
    <property type="project" value="UniProtKB-UniRule"/>
</dbReference>
<reference evidence="16" key="1">
    <citation type="submission" date="2020-10" db="EMBL/GenBank/DDBJ databases">
        <authorList>
            <person name="Gilroy R."/>
        </authorList>
    </citation>
    <scope>NUCLEOTIDE SEQUENCE</scope>
    <source>
        <strain evidence="16">CHK152-2994</strain>
    </source>
</reference>